<dbReference type="Proteomes" id="UP000193689">
    <property type="component" value="Unassembled WGS sequence"/>
</dbReference>
<dbReference type="EMBL" id="MCFJ01000013">
    <property type="protein sequence ID" value="ORY59705.1"/>
    <property type="molecule type" value="Genomic_DNA"/>
</dbReference>
<evidence type="ECO:0000313" key="1">
    <source>
        <dbReference type="EMBL" id="ORY59705.1"/>
    </source>
</evidence>
<dbReference type="OrthoDB" id="4620082at2759"/>
<sequence>MIPMAETTANLIPCRTQAIQRNFVLLCQYLNLGSDFDTGSQGLVQHMLQSSYIRPFFDEYTRDYLMEAEEIEDINLQSLQTWCKKKKVFTAKQYTSCRNVPDKLGWTALDHAARFVVQVLRYSWSHEGAWSHGDWDPDSDGESDLEFWQVCMVLRHLQAEWEAENLPDWDEDGLLDIFRELNLGRDGLQDMFGELNLGKL</sequence>
<dbReference type="AlphaFoldDB" id="A0A1Y2DLX6"/>
<accession>A0A1Y2DLX6</accession>
<dbReference type="InParanoid" id="A0A1Y2DLX6"/>
<dbReference type="RefSeq" id="XP_040712279.1">
    <property type="nucleotide sequence ID" value="XM_040861000.1"/>
</dbReference>
<gene>
    <name evidence="1" type="ORF">BCR38DRAFT_445271</name>
</gene>
<proteinExistence type="predicted"/>
<protein>
    <submittedName>
        <fullName evidence="1">Uncharacterized protein</fullName>
    </submittedName>
</protein>
<reference evidence="1 2" key="1">
    <citation type="submission" date="2016-07" db="EMBL/GenBank/DDBJ databases">
        <title>Pervasive Adenine N6-methylation of Active Genes in Fungi.</title>
        <authorList>
            <consortium name="DOE Joint Genome Institute"/>
            <person name="Mondo S.J."/>
            <person name="Dannebaum R.O."/>
            <person name="Kuo R.C."/>
            <person name="Labutti K."/>
            <person name="Haridas S."/>
            <person name="Kuo A."/>
            <person name="Salamov A."/>
            <person name="Ahrendt S.R."/>
            <person name="Lipzen A."/>
            <person name="Sullivan W."/>
            <person name="Andreopoulos W.B."/>
            <person name="Clum A."/>
            <person name="Lindquist E."/>
            <person name="Daum C."/>
            <person name="Ramamoorthy G.K."/>
            <person name="Gryganskyi A."/>
            <person name="Culley D."/>
            <person name="Magnuson J.K."/>
            <person name="James T.Y."/>
            <person name="O'Malley M.A."/>
            <person name="Stajich J.E."/>
            <person name="Spatafora J.W."/>
            <person name="Visel A."/>
            <person name="Grigoriev I.V."/>
        </authorList>
    </citation>
    <scope>NUCLEOTIDE SEQUENCE [LARGE SCALE GENOMIC DNA]</scope>
    <source>
        <strain evidence="1 2">CBS 129021</strain>
    </source>
</reference>
<comment type="caution">
    <text evidence="1">The sequence shown here is derived from an EMBL/GenBank/DDBJ whole genome shotgun (WGS) entry which is preliminary data.</text>
</comment>
<evidence type="ECO:0000313" key="2">
    <source>
        <dbReference type="Proteomes" id="UP000193689"/>
    </source>
</evidence>
<name>A0A1Y2DLX6_9PEZI</name>
<organism evidence="1 2">
    <name type="scientific">Pseudomassariella vexata</name>
    <dbReference type="NCBI Taxonomy" id="1141098"/>
    <lineage>
        <taxon>Eukaryota</taxon>
        <taxon>Fungi</taxon>
        <taxon>Dikarya</taxon>
        <taxon>Ascomycota</taxon>
        <taxon>Pezizomycotina</taxon>
        <taxon>Sordariomycetes</taxon>
        <taxon>Xylariomycetidae</taxon>
        <taxon>Amphisphaeriales</taxon>
        <taxon>Pseudomassariaceae</taxon>
        <taxon>Pseudomassariella</taxon>
    </lineage>
</organism>
<dbReference type="GeneID" id="63777212"/>
<keyword evidence="2" id="KW-1185">Reference proteome</keyword>